<evidence type="ECO:0000256" key="1">
    <source>
        <dbReference type="ARBA" id="ARBA00004123"/>
    </source>
</evidence>
<dbReference type="GO" id="GO:2000640">
    <property type="term" value="P:positive regulation of SREBP signaling pathway"/>
    <property type="evidence" value="ECO:0007669"/>
    <property type="project" value="TreeGrafter"/>
</dbReference>
<feature type="region of interest" description="Disordered" evidence="6">
    <location>
        <begin position="354"/>
        <end position="376"/>
    </location>
</feature>
<reference evidence="8" key="1">
    <citation type="journal article" date="2018" name="Nat. Microbiol.">
        <title>Leveraging single-cell genomics to expand the fungal tree of life.</title>
        <authorList>
            <person name="Ahrendt S.R."/>
            <person name="Quandt C.A."/>
            <person name="Ciobanu D."/>
            <person name="Clum A."/>
            <person name="Salamov A."/>
            <person name="Andreopoulos B."/>
            <person name="Cheng J.F."/>
            <person name="Woyke T."/>
            <person name="Pelin A."/>
            <person name="Henrissat B."/>
            <person name="Reynolds N.K."/>
            <person name="Benny G.L."/>
            <person name="Smith M.E."/>
            <person name="James T.Y."/>
            <person name="Grigoriev I.V."/>
        </authorList>
    </citation>
    <scope>NUCLEOTIDE SEQUENCE [LARGE SCALE GENOMIC DNA]</scope>
    <source>
        <strain evidence="8">RSA 468</strain>
    </source>
</reference>
<gene>
    <name evidence="7" type="ORF">BJ085DRAFT_38972</name>
</gene>
<evidence type="ECO:0000313" key="8">
    <source>
        <dbReference type="Proteomes" id="UP000268162"/>
    </source>
</evidence>
<dbReference type="Proteomes" id="UP000268162">
    <property type="component" value="Unassembled WGS sequence"/>
</dbReference>
<organism evidence="7 8">
    <name type="scientific">Dimargaris cristalligena</name>
    <dbReference type="NCBI Taxonomy" id="215637"/>
    <lineage>
        <taxon>Eukaryota</taxon>
        <taxon>Fungi</taxon>
        <taxon>Fungi incertae sedis</taxon>
        <taxon>Zoopagomycota</taxon>
        <taxon>Kickxellomycotina</taxon>
        <taxon>Dimargaritomycetes</taxon>
        <taxon>Dimargaritales</taxon>
        <taxon>Dimargaritaceae</taxon>
        <taxon>Dimargaris</taxon>
    </lineage>
</organism>
<dbReference type="PANTHER" id="PTHR28290:SF1">
    <property type="entry name" value="ENHANCER OF TRANSLATION TERMINATION 1"/>
    <property type="match status" value="1"/>
</dbReference>
<evidence type="ECO:0000256" key="6">
    <source>
        <dbReference type="SAM" id="MobiDB-lite"/>
    </source>
</evidence>
<dbReference type="PANTHER" id="PTHR28290">
    <property type="entry name" value="ENHANCER OF TRANSLATION TERMINATION 1"/>
    <property type="match status" value="1"/>
</dbReference>
<evidence type="ECO:0000256" key="5">
    <source>
        <dbReference type="ARBA" id="ARBA00023242"/>
    </source>
</evidence>
<evidence type="ECO:0000256" key="2">
    <source>
        <dbReference type="ARBA" id="ARBA00007273"/>
    </source>
</evidence>
<dbReference type="AlphaFoldDB" id="A0A4P9ZUW1"/>
<feature type="region of interest" description="Disordered" evidence="6">
    <location>
        <begin position="274"/>
        <end position="295"/>
    </location>
</feature>
<comment type="subcellular location">
    <subcellularLocation>
        <location evidence="1">Nucleus</location>
    </subcellularLocation>
</comment>
<protein>
    <submittedName>
        <fullName evidence="7">Nuclear pore complex subunit Nro1-domain-containing protein</fullName>
    </submittedName>
</protein>
<feature type="compositionally biased region" description="Basic residues" evidence="6">
    <location>
        <begin position="1"/>
        <end position="11"/>
    </location>
</feature>
<evidence type="ECO:0000256" key="4">
    <source>
        <dbReference type="ARBA" id="ARBA00023163"/>
    </source>
</evidence>
<accession>A0A4P9ZUW1</accession>
<feature type="region of interest" description="Disordered" evidence="6">
    <location>
        <begin position="1"/>
        <end position="46"/>
    </location>
</feature>
<dbReference type="GO" id="GO:0005634">
    <property type="term" value="C:nucleus"/>
    <property type="evidence" value="ECO:0007669"/>
    <property type="project" value="UniProtKB-SubCell"/>
</dbReference>
<dbReference type="STRING" id="215637.A0A4P9ZUW1"/>
<keyword evidence="3" id="KW-0805">Transcription regulation</keyword>
<keyword evidence="4" id="KW-0804">Transcription</keyword>
<keyword evidence="5" id="KW-0539">Nucleus</keyword>
<evidence type="ECO:0000256" key="3">
    <source>
        <dbReference type="ARBA" id="ARBA00023015"/>
    </source>
</evidence>
<feature type="compositionally biased region" description="Acidic residues" evidence="6">
    <location>
        <begin position="280"/>
        <end position="292"/>
    </location>
</feature>
<dbReference type="InterPro" id="IPR024318">
    <property type="entry name" value="Nro1/ETT1"/>
</dbReference>
<dbReference type="EMBL" id="ML002625">
    <property type="protein sequence ID" value="RKP36602.1"/>
    <property type="molecule type" value="Genomic_DNA"/>
</dbReference>
<proteinExistence type="inferred from homology"/>
<comment type="similarity">
    <text evidence="2">Belongs to the ETT1 family.</text>
</comment>
<feature type="compositionally biased region" description="Acidic residues" evidence="6">
    <location>
        <begin position="354"/>
        <end position="367"/>
    </location>
</feature>
<evidence type="ECO:0000313" key="7">
    <source>
        <dbReference type="EMBL" id="RKP36602.1"/>
    </source>
</evidence>
<dbReference type="Pfam" id="PF12753">
    <property type="entry name" value="Nro1"/>
    <property type="match status" value="1"/>
</dbReference>
<sequence>MTNPAKRRPGGLKRALAGEDTVPTADGPSAGKASRTTPDSDMAAQDELSVPLQLTEGSDELDELKELYDTAFDTLKSDGDRAVTLLRGVVHESDRLLRRHDQDNDPLPPHFYWIYGMALFCLSELNEGEEALGFLQMAESHFERGLERLNTTPTTTLVSPTTGDPTGDRLQLPSIQDRLRLAQAKAQLGQARAMATEDEPASRDSRGKLIGSATRLFAAVIQHSRQDPAGAFLAEPLLIQEASLLQSYVDVLTEWEEVESLNNKMIAELEASIQDRGNDSDAESDNGEDSDTENERHVEIMQNALPYLLKSHEGLVKARDLFEETDPELVLLLLTLGEVLINLGNCVEISAADADADDDDDDNESSDEPSLAGLTQSQYYEQAVAAFNRAREIGGDDYMLPEQFEQFLQDWEAELQEA</sequence>
<keyword evidence="8" id="KW-1185">Reference proteome</keyword>
<name>A0A4P9ZUW1_9FUNG</name>